<name>W9H364_9PROT</name>
<protein>
    <recommendedName>
        <fullName evidence="3">Amidoligase enzyme</fullName>
    </recommendedName>
</protein>
<evidence type="ECO:0000313" key="2">
    <source>
        <dbReference type="Proteomes" id="UP000019486"/>
    </source>
</evidence>
<evidence type="ECO:0008006" key="3">
    <source>
        <dbReference type="Google" id="ProtNLM"/>
    </source>
</evidence>
<reference evidence="1 2" key="1">
    <citation type="submission" date="2013-08" db="EMBL/GenBank/DDBJ databases">
        <title>The genome sequence of Skermanella stibiiresistens.</title>
        <authorList>
            <person name="Zhu W."/>
            <person name="Wang G."/>
        </authorList>
    </citation>
    <scope>NUCLEOTIDE SEQUENCE [LARGE SCALE GENOMIC DNA]</scope>
    <source>
        <strain evidence="1 2">SB22</strain>
    </source>
</reference>
<dbReference type="Proteomes" id="UP000019486">
    <property type="component" value="Unassembled WGS sequence"/>
</dbReference>
<dbReference type="Pfam" id="PF12224">
    <property type="entry name" value="Amidoligase_2"/>
    <property type="match status" value="1"/>
</dbReference>
<comment type="caution">
    <text evidence="1">The sequence shown here is derived from an EMBL/GenBank/DDBJ whole genome shotgun (WGS) entry which is preliminary data.</text>
</comment>
<accession>W9H364</accession>
<organism evidence="1 2">
    <name type="scientific">Skermanella stibiiresistens SB22</name>
    <dbReference type="NCBI Taxonomy" id="1385369"/>
    <lineage>
        <taxon>Bacteria</taxon>
        <taxon>Pseudomonadati</taxon>
        <taxon>Pseudomonadota</taxon>
        <taxon>Alphaproteobacteria</taxon>
        <taxon>Rhodospirillales</taxon>
        <taxon>Azospirillaceae</taxon>
        <taxon>Skermanella</taxon>
    </lineage>
</organism>
<keyword evidence="2" id="KW-1185">Reference proteome</keyword>
<dbReference type="InterPro" id="IPR022025">
    <property type="entry name" value="Amidoligase_2"/>
</dbReference>
<sequence length="273" mass="29224">MGRLAGGLVPRELIMAPLEPDRLSEVDEAIAVLRLAGATGDGAIRFGSPGFGSPQFGSLGLHFNIDVPGLDVETILARLRAFLLLDKWLRMPKAEPGGGGVPSAVPPRFPEDYVRFVLQPGYAPDMDGFIDDYLAANPTRDRGLDLLPLLLHIDADRVRAILPREKIAARPVFHYRVPQAHVGVPGWSVAPDWNRWVAVERLAADPDRLDDLGRAWLLFRGAPVDDPLVEGMVGGAADGRADAPMDEPAVGTWRAAVKPIGAAPAGAPAAIRP</sequence>
<proteinExistence type="predicted"/>
<dbReference type="EMBL" id="AVFL01000013">
    <property type="protein sequence ID" value="EWY39236.1"/>
    <property type="molecule type" value="Genomic_DNA"/>
</dbReference>
<dbReference type="AlphaFoldDB" id="W9H364"/>
<gene>
    <name evidence="1" type="ORF">N825_07870</name>
</gene>
<evidence type="ECO:0000313" key="1">
    <source>
        <dbReference type="EMBL" id="EWY39236.1"/>
    </source>
</evidence>